<evidence type="ECO:0000313" key="2">
    <source>
        <dbReference type="Proteomes" id="UP001158576"/>
    </source>
</evidence>
<dbReference type="Proteomes" id="UP001158576">
    <property type="component" value="Chromosome 1"/>
</dbReference>
<accession>A0ABN7STH3</accession>
<organism evidence="1 2">
    <name type="scientific">Oikopleura dioica</name>
    <name type="common">Tunicate</name>
    <dbReference type="NCBI Taxonomy" id="34765"/>
    <lineage>
        <taxon>Eukaryota</taxon>
        <taxon>Metazoa</taxon>
        <taxon>Chordata</taxon>
        <taxon>Tunicata</taxon>
        <taxon>Appendicularia</taxon>
        <taxon>Copelata</taxon>
        <taxon>Oikopleuridae</taxon>
        <taxon>Oikopleura</taxon>
    </lineage>
</organism>
<sequence length="71" mass="7923">MFPGGMNPFMQQQPQKKISKTEKITRNVAIGGVCLFLGCLFWDTKGAPVASIPYTREILGTFGYVNHHFFG</sequence>
<name>A0ABN7STH3_OIKDI</name>
<protein>
    <submittedName>
        <fullName evidence="1">Oidioi.mRNA.OKI2018_I69.chr1.g3018.t1.cds</fullName>
    </submittedName>
</protein>
<dbReference type="EMBL" id="OU015566">
    <property type="protein sequence ID" value="CAG5106827.1"/>
    <property type="molecule type" value="Genomic_DNA"/>
</dbReference>
<evidence type="ECO:0000313" key="1">
    <source>
        <dbReference type="EMBL" id="CAG5106827.1"/>
    </source>
</evidence>
<keyword evidence="2" id="KW-1185">Reference proteome</keyword>
<reference evidence="1 2" key="1">
    <citation type="submission" date="2021-04" db="EMBL/GenBank/DDBJ databases">
        <authorList>
            <person name="Bliznina A."/>
        </authorList>
    </citation>
    <scope>NUCLEOTIDE SEQUENCE [LARGE SCALE GENOMIC DNA]</scope>
</reference>
<gene>
    <name evidence="1" type="ORF">OKIOD_LOCUS11783</name>
</gene>
<proteinExistence type="predicted"/>